<sequence>MLDMLKGDILVVCIHIE</sequence>
<dbReference type="AlphaFoldDB" id="A0A5K0ZWZ9"/>
<dbReference type="EMBL" id="LR721780">
    <property type="protein sequence ID" value="VVV94547.1"/>
    <property type="molecule type" value="Genomic_DNA"/>
</dbReference>
<protein>
    <submittedName>
        <fullName evidence="1">Uncharacterized protein</fullName>
    </submittedName>
</protein>
<proteinExistence type="predicted"/>
<name>A0A5K0ZWZ9_9MAGN</name>
<evidence type="ECO:0000313" key="1">
    <source>
        <dbReference type="EMBL" id="VVV94547.1"/>
    </source>
</evidence>
<accession>A0A5K0ZWZ9</accession>
<gene>
    <name evidence="1" type="ORF">NYM_LOCUS11846</name>
</gene>
<reference evidence="1" key="1">
    <citation type="submission" date="2019-09" db="EMBL/GenBank/DDBJ databases">
        <authorList>
            <person name="Zhang L."/>
        </authorList>
    </citation>
    <scope>NUCLEOTIDE SEQUENCE</scope>
</reference>
<organism evidence="1">
    <name type="scientific">Nymphaea colorata</name>
    <name type="common">pocket water lily</name>
    <dbReference type="NCBI Taxonomy" id="210225"/>
    <lineage>
        <taxon>Eukaryota</taxon>
        <taxon>Viridiplantae</taxon>
        <taxon>Streptophyta</taxon>
        <taxon>Embryophyta</taxon>
        <taxon>Tracheophyta</taxon>
        <taxon>Spermatophyta</taxon>
        <taxon>Magnoliopsida</taxon>
        <taxon>Nymphaeales</taxon>
        <taxon>Nymphaeaceae</taxon>
        <taxon>Nymphaea</taxon>
    </lineage>
</organism>